<proteinExistence type="predicted"/>
<dbReference type="AlphaFoldDB" id="A0A7V4CHI1"/>
<feature type="domain" description="PSP1 C-terminal" evidence="1">
    <location>
        <begin position="57"/>
        <end position="131"/>
    </location>
</feature>
<comment type="caution">
    <text evidence="2">The sequence shown here is derived from an EMBL/GenBank/DDBJ whole genome shotgun (WGS) entry which is preliminary data.</text>
</comment>
<organism evidence="2">
    <name type="scientific">candidate division WOR-3 bacterium</name>
    <dbReference type="NCBI Taxonomy" id="2052148"/>
    <lineage>
        <taxon>Bacteria</taxon>
        <taxon>Bacteria division WOR-3</taxon>
    </lineage>
</organism>
<evidence type="ECO:0000313" key="2">
    <source>
        <dbReference type="EMBL" id="HGQ55183.1"/>
    </source>
</evidence>
<dbReference type="InterPro" id="IPR007557">
    <property type="entry name" value="PSP1_C"/>
</dbReference>
<accession>A0A7V4CHI1</accession>
<dbReference type="NCBIfam" id="NF041131">
    <property type="entry name" value="RicT_YaaT_fam"/>
    <property type="match status" value="1"/>
</dbReference>
<dbReference type="Pfam" id="PF04468">
    <property type="entry name" value="PSP1"/>
    <property type="match status" value="1"/>
</dbReference>
<dbReference type="EMBL" id="DTBX01000068">
    <property type="protein sequence ID" value="HGQ55183.1"/>
    <property type="molecule type" value="Genomic_DNA"/>
</dbReference>
<sequence>MSKILVEVHRFYDVLCNPVSEMEIKEGDFVLIKLKFGEELGKVKNFSEDEEEVKGVILKKADHKDILKYFQVKEKEKEYYKRFVNFIFEKGIINLTPLAVHYSFDEKRLICYAISNKKMDLTSFQKEFGKIIGKKTFFILLPPREAMAKIGGYGPCGRKLCCATFLKEPLHVELRTVRIQGLEEKREKITGFCGRLLCCLEYERERYEKQ</sequence>
<protein>
    <recommendedName>
        <fullName evidence="1">PSP1 C-terminal domain-containing protein</fullName>
    </recommendedName>
</protein>
<name>A0A7V4CHI1_UNCW3</name>
<evidence type="ECO:0000259" key="1">
    <source>
        <dbReference type="Pfam" id="PF04468"/>
    </source>
</evidence>
<reference evidence="2" key="1">
    <citation type="journal article" date="2020" name="mSystems">
        <title>Genome- and Community-Level Interaction Insights into Carbon Utilization and Element Cycling Functions of Hydrothermarchaeota in Hydrothermal Sediment.</title>
        <authorList>
            <person name="Zhou Z."/>
            <person name="Liu Y."/>
            <person name="Xu W."/>
            <person name="Pan J."/>
            <person name="Luo Z.H."/>
            <person name="Li M."/>
        </authorList>
    </citation>
    <scope>NUCLEOTIDE SEQUENCE [LARGE SCALE GENOMIC DNA]</scope>
    <source>
        <strain evidence="2">SpSt-655</strain>
    </source>
</reference>
<gene>
    <name evidence="2" type="ORF">ENU28_01805</name>
</gene>